<keyword evidence="11 17" id="KW-0472">Membrane</keyword>
<dbReference type="AlphaFoldDB" id="A0A9X2I2Z6"/>
<gene>
    <name evidence="17" type="primary">uppP</name>
    <name evidence="18" type="ORF">MF646_08705</name>
</gene>
<proteinExistence type="inferred from homology"/>
<evidence type="ECO:0000256" key="15">
    <source>
        <dbReference type="ARBA" id="ARBA00032932"/>
    </source>
</evidence>
<comment type="catalytic activity">
    <reaction evidence="16 17">
        <text>di-trans,octa-cis-undecaprenyl diphosphate + H2O = di-trans,octa-cis-undecaprenyl phosphate + phosphate + H(+)</text>
        <dbReference type="Rhea" id="RHEA:28094"/>
        <dbReference type="ChEBI" id="CHEBI:15377"/>
        <dbReference type="ChEBI" id="CHEBI:15378"/>
        <dbReference type="ChEBI" id="CHEBI:43474"/>
        <dbReference type="ChEBI" id="CHEBI:58405"/>
        <dbReference type="ChEBI" id="CHEBI:60392"/>
        <dbReference type="EC" id="3.6.1.27"/>
    </reaction>
</comment>
<keyword evidence="7 17" id="KW-0378">Hydrolase</keyword>
<evidence type="ECO:0000256" key="7">
    <source>
        <dbReference type="ARBA" id="ARBA00022801"/>
    </source>
</evidence>
<evidence type="ECO:0000256" key="8">
    <source>
        <dbReference type="ARBA" id="ARBA00022960"/>
    </source>
</evidence>
<keyword evidence="5 17" id="KW-1003">Cell membrane</keyword>
<accession>A0A9X2I2Z6</accession>
<reference evidence="18" key="1">
    <citation type="submission" date="2022-02" db="EMBL/GenBank/DDBJ databases">
        <title>Halalkalibacter sp. nov. isolated from Lonar Lake, India.</title>
        <authorList>
            <person name="Joshi A."/>
            <person name="Thite S."/>
            <person name="Lodha T."/>
        </authorList>
    </citation>
    <scope>NUCLEOTIDE SEQUENCE</scope>
    <source>
        <strain evidence="18">MEB205</strain>
    </source>
</reference>
<dbReference type="PANTHER" id="PTHR30622">
    <property type="entry name" value="UNDECAPRENYL-DIPHOSPHATASE"/>
    <property type="match status" value="1"/>
</dbReference>
<dbReference type="GO" id="GO:0009252">
    <property type="term" value="P:peptidoglycan biosynthetic process"/>
    <property type="evidence" value="ECO:0007669"/>
    <property type="project" value="UniProtKB-KW"/>
</dbReference>
<evidence type="ECO:0000256" key="16">
    <source>
        <dbReference type="ARBA" id="ARBA00047594"/>
    </source>
</evidence>
<keyword evidence="12 17" id="KW-0046">Antibiotic resistance</keyword>
<protein>
    <recommendedName>
        <fullName evidence="4 17">Undecaprenyl-diphosphatase</fullName>
        <ecNumber evidence="3 17">3.6.1.27</ecNumber>
    </recommendedName>
    <alternativeName>
        <fullName evidence="15 17">Bacitracin resistance protein</fullName>
    </alternativeName>
    <alternativeName>
        <fullName evidence="14 17">Undecaprenyl pyrophosphate phosphatase</fullName>
    </alternativeName>
</protein>
<keyword evidence="19" id="KW-1185">Reference proteome</keyword>
<dbReference type="GO" id="GO:0050380">
    <property type="term" value="F:undecaprenyl-diphosphatase activity"/>
    <property type="evidence" value="ECO:0007669"/>
    <property type="project" value="UniProtKB-UniRule"/>
</dbReference>
<keyword evidence="6 17" id="KW-0812">Transmembrane</keyword>
<keyword evidence="10 17" id="KW-1133">Transmembrane helix</keyword>
<feature type="transmembrane region" description="Helical" evidence="17">
    <location>
        <begin position="42"/>
        <end position="62"/>
    </location>
</feature>
<evidence type="ECO:0000256" key="12">
    <source>
        <dbReference type="ARBA" id="ARBA00023251"/>
    </source>
</evidence>
<feature type="transmembrane region" description="Helical" evidence="17">
    <location>
        <begin position="6"/>
        <end position="30"/>
    </location>
</feature>
<dbReference type="GO" id="GO:0046677">
    <property type="term" value="P:response to antibiotic"/>
    <property type="evidence" value="ECO:0007669"/>
    <property type="project" value="UniProtKB-UniRule"/>
</dbReference>
<evidence type="ECO:0000256" key="6">
    <source>
        <dbReference type="ARBA" id="ARBA00022692"/>
    </source>
</evidence>
<dbReference type="InterPro" id="IPR003824">
    <property type="entry name" value="UppP"/>
</dbReference>
<evidence type="ECO:0000256" key="17">
    <source>
        <dbReference type="HAMAP-Rule" id="MF_01006"/>
    </source>
</evidence>
<feature type="transmembrane region" description="Helical" evidence="17">
    <location>
        <begin position="220"/>
        <end position="240"/>
    </location>
</feature>
<feature type="transmembrane region" description="Helical" evidence="17">
    <location>
        <begin position="88"/>
        <end position="104"/>
    </location>
</feature>
<evidence type="ECO:0000256" key="3">
    <source>
        <dbReference type="ARBA" id="ARBA00012374"/>
    </source>
</evidence>
<evidence type="ECO:0000256" key="11">
    <source>
        <dbReference type="ARBA" id="ARBA00023136"/>
    </source>
</evidence>
<keyword evidence="9 17" id="KW-0573">Peptidoglycan synthesis</keyword>
<feature type="transmembrane region" description="Helical" evidence="17">
    <location>
        <begin position="252"/>
        <end position="269"/>
    </location>
</feature>
<dbReference type="GO" id="GO:0005886">
    <property type="term" value="C:plasma membrane"/>
    <property type="evidence" value="ECO:0007669"/>
    <property type="project" value="UniProtKB-SubCell"/>
</dbReference>
<evidence type="ECO:0000256" key="4">
    <source>
        <dbReference type="ARBA" id="ARBA00021581"/>
    </source>
</evidence>
<evidence type="ECO:0000256" key="9">
    <source>
        <dbReference type="ARBA" id="ARBA00022984"/>
    </source>
</evidence>
<comment type="caution">
    <text evidence="18">The sequence shown here is derived from an EMBL/GenBank/DDBJ whole genome shotgun (WGS) entry which is preliminary data.</text>
</comment>
<evidence type="ECO:0000313" key="19">
    <source>
        <dbReference type="Proteomes" id="UP001139150"/>
    </source>
</evidence>
<dbReference type="GO" id="GO:0071555">
    <property type="term" value="P:cell wall organization"/>
    <property type="evidence" value="ECO:0007669"/>
    <property type="project" value="UniProtKB-KW"/>
</dbReference>
<dbReference type="PANTHER" id="PTHR30622:SF2">
    <property type="entry name" value="UNDECAPRENYL-DIPHOSPHATASE"/>
    <property type="match status" value="1"/>
</dbReference>
<dbReference type="RefSeq" id="WP_250096104.1">
    <property type="nucleotide sequence ID" value="NZ_JAKRYL010000007.1"/>
</dbReference>
<name>A0A9X2I2Z6_9BACI</name>
<comment type="miscellaneous">
    <text evidence="17">Bacitracin is thought to be involved in the inhibition of peptidoglycan synthesis by sequestering undecaprenyl diphosphate, thereby reducing the pool of lipid carrier available.</text>
</comment>
<comment type="subcellular location">
    <subcellularLocation>
        <location evidence="1 17">Cell membrane</location>
        <topology evidence="1 17">Multi-pass membrane protein</topology>
    </subcellularLocation>
</comment>
<evidence type="ECO:0000256" key="5">
    <source>
        <dbReference type="ARBA" id="ARBA00022475"/>
    </source>
</evidence>
<dbReference type="GO" id="GO:0008360">
    <property type="term" value="P:regulation of cell shape"/>
    <property type="evidence" value="ECO:0007669"/>
    <property type="project" value="UniProtKB-KW"/>
</dbReference>
<evidence type="ECO:0000256" key="10">
    <source>
        <dbReference type="ARBA" id="ARBA00022989"/>
    </source>
</evidence>
<keyword evidence="8 17" id="KW-0133">Cell shape</keyword>
<organism evidence="18 19">
    <name type="scientific">Halalkalibacter alkaliphilus</name>
    <dbReference type="NCBI Taxonomy" id="2917993"/>
    <lineage>
        <taxon>Bacteria</taxon>
        <taxon>Bacillati</taxon>
        <taxon>Bacillota</taxon>
        <taxon>Bacilli</taxon>
        <taxon>Bacillales</taxon>
        <taxon>Bacillaceae</taxon>
        <taxon>Halalkalibacter</taxon>
    </lineage>
</organism>
<evidence type="ECO:0000256" key="2">
    <source>
        <dbReference type="ARBA" id="ARBA00010621"/>
    </source>
</evidence>
<keyword evidence="13 17" id="KW-0961">Cell wall biogenesis/degradation</keyword>
<dbReference type="EC" id="3.6.1.27" evidence="3 17"/>
<dbReference type="Pfam" id="PF02673">
    <property type="entry name" value="BacA"/>
    <property type="match status" value="1"/>
</dbReference>
<evidence type="ECO:0000313" key="18">
    <source>
        <dbReference type="EMBL" id="MCL7747201.1"/>
    </source>
</evidence>
<dbReference type="EMBL" id="JAKRYL010000007">
    <property type="protein sequence ID" value="MCL7747201.1"/>
    <property type="molecule type" value="Genomic_DNA"/>
</dbReference>
<sequence length="270" mass="30094">MNWWQAIIIGFIQGISEFLPISSTALMLIAQRLLDIPIGKNFKLSFETFLHIASVFAVIVYFRHDLCKILQDFITYIRTKNNKAQTNYKFVLLLIISTIVTILVGKMIESILGNQLTNSATIGASLIITGLSLILIEHGLNEGTRVQSTLNWKDGVIIGIGQALSLIPGISRTGSTLFTALCLGLSKDTALRYSFLLSIPVFLGMTILKLPDLIKSHTEITLFSLSIAFISSFIFALIGIKWFISMLQNTKLTYFAFYCIGLGIFTWRLI</sequence>
<comment type="function">
    <text evidence="17">Catalyzes the dephosphorylation of undecaprenyl diphosphate (UPP). Confers resistance to bacitracin.</text>
</comment>
<comment type="similarity">
    <text evidence="2 17">Belongs to the UppP family.</text>
</comment>
<evidence type="ECO:0000256" key="1">
    <source>
        <dbReference type="ARBA" id="ARBA00004651"/>
    </source>
</evidence>
<feature type="transmembrane region" description="Helical" evidence="17">
    <location>
        <begin position="190"/>
        <end position="208"/>
    </location>
</feature>
<feature type="transmembrane region" description="Helical" evidence="17">
    <location>
        <begin position="116"/>
        <end position="136"/>
    </location>
</feature>
<dbReference type="HAMAP" id="MF_01006">
    <property type="entry name" value="Undec_diphosphatase"/>
    <property type="match status" value="1"/>
</dbReference>
<evidence type="ECO:0000256" key="13">
    <source>
        <dbReference type="ARBA" id="ARBA00023316"/>
    </source>
</evidence>
<evidence type="ECO:0000256" key="14">
    <source>
        <dbReference type="ARBA" id="ARBA00032707"/>
    </source>
</evidence>
<dbReference type="Proteomes" id="UP001139150">
    <property type="component" value="Unassembled WGS sequence"/>
</dbReference>